<dbReference type="InterPro" id="IPR019832">
    <property type="entry name" value="Mn/Fe_SOD_C"/>
</dbReference>
<dbReference type="SUPFAM" id="SSF46609">
    <property type="entry name" value="Fe,Mn superoxide dismutase (SOD), N-terminal domain"/>
    <property type="match status" value="1"/>
</dbReference>
<dbReference type="PANTHER" id="PTHR42769">
    <property type="entry name" value="SUPEROXIDE DISMUTASE"/>
    <property type="match status" value="1"/>
</dbReference>
<evidence type="ECO:0000259" key="1">
    <source>
        <dbReference type="Pfam" id="PF02777"/>
    </source>
</evidence>
<evidence type="ECO:0000313" key="2">
    <source>
        <dbReference type="EMBL" id="WFD16972.1"/>
    </source>
</evidence>
<dbReference type="AlphaFoldDB" id="A0AAJ6CN68"/>
<reference evidence="2 3" key="1">
    <citation type="submission" date="2023-03" db="EMBL/GenBank/DDBJ databases">
        <title>Mating type loci evolution in Malassezia.</title>
        <authorList>
            <person name="Coelho M.A."/>
        </authorList>
    </citation>
    <scope>NUCLEOTIDE SEQUENCE [LARGE SCALE GENOMIC DNA]</scope>
    <source>
        <strain evidence="2 3">CBS 13387</strain>
    </source>
</reference>
<dbReference type="InterPro" id="IPR036324">
    <property type="entry name" value="Mn/Fe_SOD_N_sf"/>
</dbReference>
<dbReference type="InterPro" id="IPR036314">
    <property type="entry name" value="SOD_C_sf"/>
</dbReference>
<feature type="domain" description="Manganese/iron superoxide dismutase C-terminal" evidence="1">
    <location>
        <begin position="133"/>
        <end position="191"/>
    </location>
</feature>
<accession>A0AAJ6CN68</accession>
<protein>
    <submittedName>
        <fullName evidence="2">Superoxide dismutase</fullName>
        <ecNumber evidence="2">1.15.1.1</ecNumber>
    </submittedName>
</protein>
<dbReference type="GO" id="GO:0046872">
    <property type="term" value="F:metal ion binding"/>
    <property type="evidence" value="ECO:0007669"/>
    <property type="project" value="InterPro"/>
</dbReference>
<evidence type="ECO:0000313" key="3">
    <source>
        <dbReference type="Proteomes" id="UP001217582"/>
    </source>
</evidence>
<organism evidence="2 3">
    <name type="scientific">Malassezia arunalokei</name>
    <dbReference type="NCBI Taxonomy" id="1514897"/>
    <lineage>
        <taxon>Eukaryota</taxon>
        <taxon>Fungi</taxon>
        <taxon>Dikarya</taxon>
        <taxon>Basidiomycota</taxon>
        <taxon>Ustilaginomycotina</taxon>
        <taxon>Malasseziomycetes</taxon>
        <taxon>Malasseziales</taxon>
        <taxon>Malasseziaceae</taxon>
        <taxon>Malassezia</taxon>
    </lineage>
</organism>
<proteinExistence type="predicted"/>
<keyword evidence="3" id="KW-1185">Reference proteome</keyword>
<dbReference type="EMBL" id="CP119921">
    <property type="protein sequence ID" value="WFD16972.1"/>
    <property type="molecule type" value="Genomic_DNA"/>
</dbReference>
<dbReference type="GO" id="GO:0004784">
    <property type="term" value="F:superoxide dismutase activity"/>
    <property type="evidence" value="ECO:0007669"/>
    <property type="project" value="UniProtKB-EC"/>
</dbReference>
<feature type="domain" description="Manganese/iron superoxide dismutase C-terminal" evidence="1">
    <location>
        <begin position="239"/>
        <end position="282"/>
    </location>
</feature>
<dbReference type="SUPFAM" id="SSF54719">
    <property type="entry name" value="Fe,Mn superoxide dismutase (SOD), C-terminal domain"/>
    <property type="match status" value="1"/>
</dbReference>
<dbReference type="Pfam" id="PF02777">
    <property type="entry name" value="Sod_Fe_C"/>
    <property type="match status" value="2"/>
</dbReference>
<dbReference type="Gene3D" id="3.55.40.20">
    <property type="entry name" value="Iron/manganese superoxide dismutase, C-terminal domain"/>
    <property type="match status" value="1"/>
</dbReference>
<dbReference type="Proteomes" id="UP001217582">
    <property type="component" value="Chromosome 6"/>
</dbReference>
<keyword evidence="2" id="KW-0560">Oxidoreductase</keyword>
<name>A0AAJ6CN68_9BASI</name>
<dbReference type="PANTHER" id="PTHR42769:SF3">
    <property type="entry name" value="SUPEROXIDE DISMUTASE [FE] 2, CHLOROPLASTIC"/>
    <property type="match status" value="1"/>
</dbReference>
<gene>
    <name evidence="2" type="ORF">MARU1_003016</name>
</gene>
<sequence>MFRAARPAVQAAMRATSVRALHQLPPMPEALVEGCEPFLSKRTTHLLWTQWQAGLLQRLNEEVRGTPRATESVVETVMNAAHDRESILAFNYASLALNTSFFLSCLVPHAAQKQPAYPQPSTHIGAVPTLYGKTLATAISDQFGSLPQLKLAMSSAAMGMVSSGWVWLVKDEHGRLGIVPTYGAGTVLVQQRRQCGPKDLVTAVQDGTAQDEAPAAAGEPTRPPRFDALSRASGANAVGQHLYPLLCVSMYEHAWLGDYGFWGKERYMTHFWDCVNWERVERLWGDDRT</sequence>
<dbReference type="EC" id="1.15.1.1" evidence="2"/>